<organism evidence="2 3">
    <name type="scientific">Kangsaoukella pontilimi</name>
    <dbReference type="NCBI Taxonomy" id="2691042"/>
    <lineage>
        <taxon>Bacteria</taxon>
        <taxon>Pseudomonadati</taxon>
        <taxon>Pseudomonadota</taxon>
        <taxon>Alphaproteobacteria</taxon>
        <taxon>Rhodobacterales</taxon>
        <taxon>Paracoccaceae</taxon>
        <taxon>Kangsaoukella</taxon>
    </lineage>
</organism>
<dbReference type="Gene3D" id="3.30.1330.40">
    <property type="entry name" value="RutC-like"/>
    <property type="match status" value="1"/>
</dbReference>
<dbReference type="SUPFAM" id="SSF55298">
    <property type="entry name" value="YjgF-like"/>
    <property type="match status" value="1"/>
</dbReference>
<accession>A0A7C9MLU8</accession>
<dbReference type="EMBL" id="WUPT01000003">
    <property type="protein sequence ID" value="MXQ09555.1"/>
    <property type="molecule type" value="Genomic_DNA"/>
</dbReference>
<keyword evidence="3" id="KW-1185">Reference proteome</keyword>
<evidence type="ECO:0000313" key="3">
    <source>
        <dbReference type="Proteomes" id="UP000480350"/>
    </source>
</evidence>
<dbReference type="GO" id="GO:0005829">
    <property type="term" value="C:cytosol"/>
    <property type="evidence" value="ECO:0007669"/>
    <property type="project" value="TreeGrafter"/>
</dbReference>
<comment type="caution">
    <text evidence="2">The sequence shown here is derived from an EMBL/GenBank/DDBJ whole genome shotgun (WGS) entry which is preliminary data.</text>
</comment>
<dbReference type="PANTHER" id="PTHR11803:SF58">
    <property type="entry name" value="PROTEIN HMF1-RELATED"/>
    <property type="match status" value="1"/>
</dbReference>
<dbReference type="CDD" id="cd00448">
    <property type="entry name" value="YjgF_YER057c_UK114_family"/>
    <property type="match status" value="1"/>
</dbReference>
<name>A0A7C9MLU8_9RHOB</name>
<sequence>MMKKQVVSHPDMPDPYGAYSTVVRAGDFIFVSGQAGIDPETGTKAGESFEAQARQAFKNLNSCLECSNSSMGDVVKVITWLGDANERAALNELFAEYFPDEPPARSTPIVDLPMGLLLSIEATAIAKS</sequence>
<evidence type="ECO:0000256" key="1">
    <source>
        <dbReference type="ARBA" id="ARBA00010552"/>
    </source>
</evidence>
<dbReference type="Proteomes" id="UP000480350">
    <property type="component" value="Unassembled WGS sequence"/>
</dbReference>
<protein>
    <submittedName>
        <fullName evidence="2">RidA family protein</fullName>
    </submittedName>
</protein>
<dbReference type="InterPro" id="IPR035959">
    <property type="entry name" value="RutC-like_sf"/>
</dbReference>
<comment type="similarity">
    <text evidence="1">Belongs to the RutC family.</text>
</comment>
<gene>
    <name evidence="2" type="ORF">GQ651_17045</name>
</gene>
<dbReference type="PANTHER" id="PTHR11803">
    <property type="entry name" value="2-IMINOBUTANOATE/2-IMINOPROPANOATE DEAMINASE RIDA"/>
    <property type="match status" value="1"/>
</dbReference>
<dbReference type="GO" id="GO:0019239">
    <property type="term" value="F:deaminase activity"/>
    <property type="evidence" value="ECO:0007669"/>
    <property type="project" value="TreeGrafter"/>
</dbReference>
<reference evidence="2 3" key="1">
    <citation type="submission" date="2019-12" db="EMBL/GenBank/DDBJ databases">
        <authorList>
            <person name="Lee S.D."/>
        </authorList>
    </citation>
    <scope>NUCLEOTIDE SEQUENCE [LARGE SCALE GENOMIC DNA]</scope>
    <source>
        <strain evidence="2 3">GH1-50</strain>
    </source>
</reference>
<reference evidence="2 3" key="2">
    <citation type="submission" date="2020-03" db="EMBL/GenBank/DDBJ databases">
        <title>Kangsaoukella pontilimi gen. nov., sp. nov., a new member of the family Rhodobacteraceae isolated from a tidal mudflat.</title>
        <authorList>
            <person name="Kim I.S."/>
        </authorList>
    </citation>
    <scope>NUCLEOTIDE SEQUENCE [LARGE SCALE GENOMIC DNA]</scope>
    <source>
        <strain evidence="2 3">GH1-50</strain>
    </source>
</reference>
<dbReference type="InterPro" id="IPR006175">
    <property type="entry name" value="YjgF/YER057c/UK114"/>
</dbReference>
<dbReference type="AlphaFoldDB" id="A0A7C9MLU8"/>
<dbReference type="Pfam" id="PF01042">
    <property type="entry name" value="Ribonuc_L-PSP"/>
    <property type="match status" value="1"/>
</dbReference>
<evidence type="ECO:0000313" key="2">
    <source>
        <dbReference type="EMBL" id="MXQ09555.1"/>
    </source>
</evidence>
<proteinExistence type="inferred from homology"/>